<reference evidence="2" key="1">
    <citation type="submission" date="2022-07" db="EMBL/GenBank/DDBJ databases">
        <title>Phylogenomic reconstructions and comparative analyses of Kickxellomycotina fungi.</title>
        <authorList>
            <person name="Reynolds N.K."/>
            <person name="Stajich J.E."/>
            <person name="Barry K."/>
            <person name="Grigoriev I.V."/>
            <person name="Crous P."/>
            <person name="Smith M.E."/>
        </authorList>
    </citation>
    <scope>NUCLEOTIDE SEQUENCE</scope>
    <source>
        <strain evidence="2">BCRC 34381</strain>
    </source>
</reference>
<dbReference type="SUPFAM" id="SSF81296">
    <property type="entry name" value="E set domains"/>
    <property type="match status" value="1"/>
</dbReference>
<organism evidence="2 3">
    <name type="scientific">Coemansia biformis</name>
    <dbReference type="NCBI Taxonomy" id="1286918"/>
    <lineage>
        <taxon>Eukaryota</taxon>
        <taxon>Fungi</taxon>
        <taxon>Fungi incertae sedis</taxon>
        <taxon>Zoopagomycota</taxon>
        <taxon>Kickxellomycotina</taxon>
        <taxon>Kickxellomycetes</taxon>
        <taxon>Kickxellales</taxon>
        <taxon>Kickxellaceae</taxon>
        <taxon>Coemansia</taxon>
    </lineage>
</organism>
<dbReference type="AlphaFoldDB" id="A0A9W7Y9A2"/>
<evidence type="ECO:0000313" key="3">
    <source>
        <dbReference type="Proteomes" id="UP001143981"/>
    </source>
</evidence>
<dbReference type="Proteomes" id="UP001143981">
    <property type="component" value="Unassembled WGS sequence"/>
</dbReference>
<dbReference type="Gene3D" id="2.60.40.640">
    <property type="match status" value="1"/>
</dbReference>
<name>A0A9W7Y9A2_9FUNG</name>
<comment type="caution">
    <text evidence="2">The sequence shown here is derived from an EMBL/GenBank/DDBJ whole genome shotgun (WGS) entry which is preliminary data.</text>
</comment>
<feature type="domain" description="Arrestin-like N-terminal" evidence="1">
    <location>
        <begin position="126"/>
        <end position="195"/>
    </location>
</feature>
<dbReference type="InterPro" id="IPR014752">
    <property type="entry name" value="Arrestin-like_C"/>
</dbReference>
<dbReference type="InterPro" id="IPR014756">
    <property type="entry name" value="Ig_E-set"/>
</dbReference>
<keyword evidence="3" id="KW-1185">Reference proteome</keyword>
<sequence>MRPMKWSNTMSKPEVTVHPYSSQIILTNGASSNLIPGYAYVTVSRPTLIKSIDVAFTGVYSICWIDGVGPTREEFSQNRVFHCERTRLVAENLVSSSRPTELIGGPAALCGQGVDSGWEEISYYSSSSDCEDEPPSYTQQLSTVHSDADSKANSFMLPAGTHRFEFVFVVQPRMPSTIVSQMGGINYKLSVCVKTKGHLGLSMLARATCPIHIVNIPARFSTMQSNLPLSDETLFTRQIEESWWILVKVSSCTTTPNETLKLSVCLSWPEKCDYDEDIEEYLGLSTVQMDLCECTVHKSMITGEALKDSVVT</sequence>
<gene>
    <name evidence="2" type="ORF">LPJ61_005183</name>
</gene>
<dbReference type="EMBL" id="JANBOI010001564">
    <property type="protein sequence ID" value="KAJ1726439.1"/>
    <property type="molecule type" value="Genomic_DNA"/>
</dbReference>
<dbReference type="Pfam" id="PF00339">
    <property type="entry name" value="Arrestin_N"/>
    <property type="match status" value="1"/>
</dbReference>
<dbReference type="OrthoDB" id="2238745at2759"/>
<feature type="non-terminal residue" evidence="2">
    <location>
        <position position="312"/>
    </location>
</feature>
<evidence type="ECO:0000259" key="1">
    <source>
        <dbReference type="Pfam" id="PF00339"/>
    </source>
</evidence>
<dbReference type="InterPro" id="IPR011021">
    <property type="entry name" value="Arrestin-like_N"/>
</dbReference>
<evidence type="ECO:0000313" key="2">
    <source>
        <dbReference type="EMBL" id="KAJ1726439.1"/>
    </source>
</evidence>
<accession>A0A9W7Y9A2</accession>
<protein>
    <recommendedName>
        <fullName evidence="1">Arrestin-like N-terminal domain-containing protein</fullName>
    </recommendedName>
</protein>
<proteinExistence type="predicted"/>